<evidence type="ECO:0000256" key="7">
    <source>
        <dbReference type="ARBA" id="ARBA00022833"/>
    </source>
</evidence>
<dbReference type="GO" id="GO:0005829">
    <property type="term" value="C:cytosol"/>
    <property type="evidence" value="ECO:0007669"/>
    <property type="project" value="TreeGrafter"/>
</dbReference>
<dbReference type="PANTHER" id="PTHR11644:SF2">
    <property type="entry name" value="CYTIDINE DEAMINASE"/>
    <property type="match status" value="1"/>
</dbReference>
<evidence type="ECO:0000256" key="6">
    <source>
        <dbReference type="ARBA" id="ARBA00022801"/>
    </source>
</evidence>
<reference evidence="16" key="1">
    <citation type="submission" date="2016-06" db="UniProtKB">
        <authorList>
            <consortium name="WormBaseParasite"/>
        </authorList>
    </citation>
    <scope>IDENTIFICATION</scope>
</reference>
<dbReference type="GO" id="GO:0072527">
    <property type="term" value="P:pyrimidine-containing compound metabolic process"/>
    <property type="evidence" value="ECO:0007669"/>
    <property type="project" value="UniProtKB-ARBA"/>
</dbReference>
<dbReference type="GO" id="GO:0055086">
    <property type="term" value="P:nucleobase-containing small molecule metabolic process"/>
    <property type="evidence" value="ECO:0007669"/>
    <property type="project" value="UniProtKB-ARBA"/>
</dbReference>
<dbReference type="OrthoDB" id="414540at2759"/>
<dbReference type="FunFam" id="3.40.140.10:FF:000008">
    <property type="entry name" value="Cytidine deaminase"/>
    <property type="match status" value="1"/>
</dbReference>
<evidence type="ECO:0000256" key="3">
    <source>
        <dbReference type="ARBA" id="ARBA00006576"/>
    </source>
</evidence>
<evidence type="ECO:0000256" key="10">
    <source>
        <dbReference type="PIRSR" id="PIRSR606262-1"/>
    </source>
</evidence>
<dbReference type="EC" id="3.5.4.5" evidence="4 12"/>
<dbReference type="InterPro" id="IPR006262">
    <property type="entry name" value="Cyt_deam_tetra"/>
</dbReference>
<dbReference type="NCBIfam" id="NF004064">
    <property type="entry name" value="PRK05578.1"/>
    <property type="match status" value="1"/>
</dbReference>
<dbReference type="Pfam" id="PF00383">
    <property type="entry name" value="dCMP_cyt_deam_1"/>
    <property type="match status" value="1"/>
</dbReference>
<organism evidence="16">
    <name type="scientific">Echinostoma caproni</name>
    <dbReference type="NCBI Taxonomy" id="27848"/>
    <lineage>
        <taxon>Eukaryota</taxon>
        <taxon>Metazoa</taxon>
        <taxon>Spiralia</taxon>
        <taxon>Lophotrochozoa</taxon>
        <taxon>Platyhelminthes</taxon>
        <taxon>Trematoda</taxon>
        <taxon>Digenea</taxon>
        <taxon>Plagiorchiida</taxon>
        <taxon>Echinostomata</taxon>
        <taxon>Echinostomatoidea</taxon>
        <taxon>Echinostomatidae</taxon>
        <taxon>Echinostoma</taxon>
    </lineage>
</organism>
<dbReference type="InterPro" id="IPR016192">
    <property type="entry name" value="APOBEC/CMP_deaminase_Zn-bd"/>
</dbReference>
<dbReference type="GO" id="GO:0004126">
    <property type="term" value="F:cytidine deaminase activity"/>
    <property type="evidence" value="ECO:0007669"/>
    <property type="project" value="UniProtKB-UniRule"/>
</dbReference>
<evidence type="ECO:0000259" key="13">
    <source>
        <dbReference type="PROSITE" id="PS51747"/>
    </source>
</evidence>
<dbReference type="WBParaSite" id="ECPE_0000607401-mRNA-1">
    <property type="protein sequence ID" value="ECPE_0000607401-mRNA-1"/>
    <property type="gene ID" value="ECPE_0000607401"/>
</dbReference>
<dbReference type="InterPro" id="IPR002125">
    <property type="entry name" value="CMP_dCMP_dom"/>
</dbReference>
<gene>
    <name evidence="14" type="ORF">ECPE_LOCUS6060</name>
</gene>
<comment type="cofactor">
    <cofactor evidence="1 11 12">
        <name>Zn(2+)</name>
        <dbReference type="ChEBI" id="CHEBI:29105"/>
    </cofactor>
</comment>
<reference evidence="14 15" key="2">
    <citation type="submission" date="2018-11" db="EMBL/GenBank/DDBJ databases">
        <authorList>
            <consortium name="Pathogen Informatics"/>
        </authorList>
    </citation>
    <scope>NUCLEOTIDE SEQUENCE [LARGE SCALE GENOMIC DNA]</scope>
    <source>
        <strain evidence="14 15">Egypt</strain>
    </source>
</reference>
<feature type="domain" description="CMP/dCMP-type deaminase" evidence="13">
    <location>
        <begin position="7"/>
        <end position="134"/>
    </location>
</feature>
<evidence type="ECO:0000256" key="1">
    <source>
        <dbReference type="ARBA" id="ARBA00001947"/>
    </source>
</evidence>
<evidence type="ECO:0000313" key="16">
    <source>
        <dbReference type="WBParaSite" id="ECPE_0000607401-mRNA-1"/>
    </source>
</evidence>
<evidence type="ECO:0000256" key="12">
    <source>
        <dbReference type="RuleBase" id="RU364006"/>
    </source>
</evidence>
<comment type="function">
    <text evidence="2 12">This enzyme scavenges exogenous and endogenous cytidine and 2'-deoxycytidine for UMP synthesis.</text>
</comment>
<evidence type="ECO:0000256" key="9">
    <source>
        <dbReference type="ARBA" id="ARBA00049558"/>
    </source>
</evidence>
<dbReference type="CDD" id="cd01283">
    <property type="entry name" value="cytidine_deaminase"/>
    <property type="match status" value="1"/>
</dbReference>
<dbReference type="AlphaFoldDB" id="A0A183AGH6"/>
<proteinExistence type="inferred from homology"/>
<dbReference type="EMBL" id="UZAN01042987">
    <property type="protein sequence ID" value="VDP77305.1"/>
    <property type="molecule type" value="Genomic_DNA"/>
</dbReference>
<accession>A0A183AGH6</accession>
<dbReference type="PROSITE" id="PS51747">
    <property type="entry name" value="CYT_DCMP_DEAMINASES_2"/>
    <property type="match status" value="1"/>
</dbReference>
<keyword evidence="5 11" id="KW-0479">Metal-binding</keyword>
<keyword evidence="7 11" id="KW-0862">Zinc</keyword>
<evidence type="ECO:0000256" key="11">
    <source>
        <dbReference type="PIRSR" id="PIRSR606262-3"/>
    </source>
</evidence>
<sequence length="140" mass="15113">MSSITDEQRKMLIEEAIRVKSNAYCPASQFPVGCAVLSRDGSIFVGCNVENASFPCGSCAEVGAVTSAVTHGHKDLIAAAVATNINELVSPCGRCRQILAEFMGPDSPVFMVNKQLHVKETTMGNLLPYSFEMRMLPTQK</sequence>
<dbReference type="InterPro" id="IPR050202">
    <property type="entry name" value="Cyt/Deoxycyt_deaminase"/>
</dbReference>
<evidence type="ECO:0000256" key="4">
    <source>
        <dbReference type="ARBA" id="ARBA00012783"/>
    </source>
</evidence>
<dbReference type="InterPro" id="IPR016193">
    <property type="entry name" value="Cytidine_deaminase-like"/>
</dbReference>
<protein>
    <recommendedName>
        <fullName evidence="4 12">Cytidine deaminase</fullName>
        <ecNumber evidence="4 12">3.5.4.5</ecNumber>
    </recommendedName>
    <alternativeName>
        <fullName evidence="8 12">Cytidine aminohydrolase</fullName>
    </alternativeName>
</protein>
<dbReference type="PANTHER" id="PTHR11644">
    <property type="entry name" value="CYTIDINE DEAMINASE"/>
    <property type="match status" value="1"/>
</dbReference>
<feature type="binding site" evidence="11">
    <location>
        <position position="92"/>
    </location>
    <ligand>
        <name>Zn(2+)</name>
        <dbReference type="ChEBI" id="CHEBI:29105"/>
        <note>catalytic</note>
    </ligand>
</feature>
<dbReference type="GO" id="GO:0042802">
    <property type="term" value="F:identical protein binding"/>
    <property type="evidence" value="ECO:0007669"/>
    <property type="project" value="UniProtKB-ARBA"/>
</dbReference>
<name>A0A183AGH6_9TREM</name>
<comment type="catalytic activity">
    <reaction evidence="12">
        <text>2'-deoxycytidine + H2O + H(+) = 2'-deoxyuridine + NH4(+)</text>
        <dbReference type="Rhea" id="RHEA:13433"/>
        <dbReference type="ChEBI" id="CHEBI:15377"/>
        <dbReference type="ChEBI" id="CHEBI:15378"/>
        <dbReference type="ChEBI" id="CHEBI:15698"/>
        <dbReference type="ChEBI" id="CHEBI:16450"/>
        <dbReference type="ChEBI" id="CHEBI:28938"/>
        <dbReference type="EC" id="3.5.4.5"/>
    </reaction>
</comment>
<dbReference type="GO" id="GO:0008270">
    <property type="term" value="F:zinc ion binding"/>
    <property type="evidence" value="ECO:0007669"/>
    <property type="project" value="UniProtKB-UniRule"/>
</dbReference>
<dbReference type="NCBIfam" id="TIGR01354">
    <property type="entry name" value="cyt_deam_tetra"/>
    <property type="match status" value="1"/>
</dbReference>
<evidence type="ECO:0000313" key="14">
    <source>
        <dbReference type="EMBL" id="VDP77305.1"/>
    </source>
</evidence>
<keyword evidence="6 12" id="KW-0378">Hydrolase</keyword>
<dbReference type="Proteomes" id="UP000272942">
    <property type="component" value="Unassembled WGS sequence"/>
</dbReference>
<evidence type="ECO:0000256" key="5">
    <source>
        <dbReference type="ARBA" id="ARBA00022723"/>
    </source>
</evidence>
<dbReference type="PROSITE" id="PS00903">
    <property type="entry name" value="CYT_DCMP_DEAMINASES_1"/>
    <property type="match status" value="1"/>
</dbReference>
<evidence type="ECO:0000256" key="8">
    <source>
        <dbReference type="ARBA" id="ARBA00032005"/>
    </source>
</evidence>
<dbReference type="SUPFAM" id="SSF53927">
    <property type="entry name" value="Cytidine deaminase-like"/>
    <property type="match status" value="1"/>
</dbReference>
<comment type="catalytic activity">
    <reaction evidence="9 12">
        <text>cytidine + H2O + H(+) = uridine + NH4(+)</text>
        <dbReference type="Rhea" id="RHEA:16069"/>
        <dbReference type="ChEBI" id="CHEBI:15377"/>
        <dbReference type="ChEBI" id="CHEBI:15378"/>
        <dbReference type="ChEBI" id="CHEBI:16704"/>
        <dbReference type="ChEBI" id="CHEBI:17562"/>
        <dbReference type="ChEBI" id="CHEBI:28938"/>
        <dbReference type="EC" id="3.5.4.5"/>
    </reaction>
</comment>
<evidence type="ECO:0000256" key="2">
    <source>
        <dbReference type="ARBA" id="ARBA00003949"/>
    </source>
</evidence>
<feature type="binding site" evidence="11">
    <location>
        <position position="95"/>
    </location>
    <ligand>
        <name>Zn(2+)</name>
        <dbReference type="ChEBI" id="CHEBI:29105"/>
        <note>catalytic</note>
    </ligand>
</feature>
<feature type="active site" description="Proton donor" evidence="10">
    <location>
        <position position="61"/>
    </location>
</feature>
<evidence type="ECO:0000313" key="15">
    <source>
        <dbReference type="Proteomes" id="UP000272942"/>
    </source>
</evidence>
<keyword evidence="15" id="KW-1185">Reference proteome</keyword>
<feature type="binding site" evidence="11">
    <location>
        <position position="59"/>
    </location>
    <ligand>
        <name>Zn(2+)</name>
        <dbReference type="ChEBI" id="CHEBI:29105"/>
        <note>catalytic</note>
    </ligand>
</feature>
<dbReference type="Gene3D" id="3.40.140.10">
    <property type="entry name" value="Cytidine Deaminase, domain 2"/>
    <property type="match status" value="1"/>
</dbReference>
<comment type="similarity">
    <text evidence="3 12">Belongs to the cytidine and deoxycytidylate deaminase family.</text>
</comment>